<dbReference type="InterPro" id="IPR000322">
    <property type="entry name" value="Glyco_hydro_31_TIM"/>
</dbReference>
<evidence type="ECO:0000313" key="7">
    <source>
        <dbReference type="EMBL" id="MVT08973.1"/>
    </source>
</evidence>
<feature type="domain" description="Glycosyl hydrolase family 31 C-terminal" evidence="6">
    <location>
        <begin position="565"/>
        <end position="651"/>
    </location>
</feature>
<dbReference type="InterPro" id="IPR011013">
    <property type="entry name" value="Gal_mutarotase_sf_dom"/>
</dbReference>
<dbReference type="SUPFAM" id="SSF51445">
    <property type="entry name" value="(Trans)glycosidases"/>
    <property type="match status" value="1"/>
</dbReference>
<dbReference type="Pfam" id="PF01055">
    <property type="entry name" value="Glyco_hydro_31_2nd"/>
    <property type="match status" value="1"/>
</dbReference>
<evidence type="ECO:0000259" key="6">
    <source>
        <dbReference type="Pfam" id="PF21365"/>
    </source>
</evidence>
<protein>
    <submittedName>
        <fullName evidence="7">DUF5110 domain-containing protein</fullName>
    </submittedName>
</protein>
<dbReference type="Proteomes" id="UP000461730">
    <property type="component" value="Unassembled WGS sequence"/>
</dbReference>
<feature type="domain" description="DUF5110" evidence="5">
    <location>
        <begin position="668"/>
        <end position="731"/>
    </location>
</feature>
<evidence type="ECO:0000259" key="4">
    <source>
        <dbReference type="Pfam" id="PF13802"/>
    </source>
</evidence>
<dbReference type="RefSeq" id="WP_157306389.1">
    <property type="nucleotide sequence ID" value="NZ_WRXN01000004.1"/>
</dbReference>
<dbReference type="InterPro" id="IPR013780">
    <property type="entry name" value="Glyco_hydro_b"/>
</dbReference>
<comment type="similarity">
    <text evidence="1 2">Belongs to the glycosyl hydrolase 31 family.</text>
</comment>
<dbReference type="GO" id="GO:0004553">
    <property type="term" value="F:hydrolase activity, hydrolyzing O-glycosyl compounds"/>
    <property type="evidence" value="ECO:0007669"/>
    <property type="project" value="InterPro"/>
</dbReference>
<feature type="domain" description="Glycoside hydrolase family 31 TIM barrel" evidence="3">
    <location>
        <begin position="233"/>
        <end position="556"/>
    </location>
</feature>
<dbReference type="InterPro" id="IPR033403">
    <property type="entry name" value="DUF5110"/>
</dbReference>
<dbReference type="PANTHER" id="PTHR43863">
    <property type="entry name" value="HYDROLASE, PUTATIVE (AFU_ORTHOLOGUE AFUA_1G03140)-RELATED"/>
    <property type="match status" value="1"/>
</dbReference>
<dbReference type="Pfam" id="PF13802">
    <property type="entry name" value="Gal_mutarotas_2"/>
    <property type="match status" value="1"/>
</dbReference>
<feature type="domain" description="Glycoside hydrolase family 31 N-terminal" evidence="4">
    <location>
        <begin position="37"/>
        <end position="190"/>
    </location>
</feature>
<comment type="caution">
    <text evidence="7">The sequence shown here is derived from an EMBL/GenBank/DDBJ whole genome shotgun (WGS) entry which is preliminary data.</text>
</comment>
<dbReference type="GO" id="GO:0005975">
    <property type="term" value="P:carbohydrate metabolic process"/>
    <property type="evidence" value="ECO:0007669"/>
    <property type="project" value="InterPro"/>
</dbReference>
<dbReference type="Gene3D" id="2.60.40.1760">
    <property type="entry name" value="glycosyl hydrolase (family 31)"/>
    <property type="match status" value="1"/>
</dbReference>
<evidence type="ECO:0000259" key="3">
    <source>
        <dbReference type="Pfam" id="PF01055"/>
    </source>
</evidence>
<accession>A0A7K1U3N8</accession>
<evidence type="ECO:0000313" key="8">
    <source>
        <dbReference type="Proteomes" id="UP000461730"/>
    </source>
</evidence>
<dbReference type="InterPro" id="IPR051816">
    <property type="entry name" value="Glycosyl_Hydrolase_31"/>
</dbReference>
<dbReference type="CDD" id="cd06589">
    <property type="entry name" value="GH31"/>
    <property type="match status" value="1"/>
</dbReference>
<dbReference type="SUPFAM" id="SSF51011">
    <property type="entry name" value="Glycosyl hydrolase domain"/>
    <property type="match status" value="1"/>
</dbReference>
<proteinExistence type="inferred from homology"/>
<dbReference type="GO" id="GO:0030246">
    <property type="term" value="F:carbohydrate binding"/>
    <property type="evidence" value="ECO:0007669"/>
    <property type="project" value="InterPro"/>
</dbReference>
<keyword evidence="2" id="KW-0326">Glycosidase</keyword>
<dbReference type="Gene3D" id="2.60.40.1180">
    <property type="entry name" value="Golgi alpha-mannosidase II"/>
    <property type="match status" value="2"/>
</dbReference>
<evidence type="ECO:0000256" key="2">
    <source>
        <dbReference type="RuleBase" id="RU361185"/>
    </source>
</evidence>
<dbReference type="Gene3D" id="3.20.20.80">
    <property type="entry name" value="Glycosidases"/>
    <property type="match status" value="1"/>
</dbReference>
<keyword evidence="8" id="KW-1185">Reference proteome</keyword>
<dbReference type="Pfam" id="PF17137">
    <property type="entry name" value="DUF5110"/>
    <property type="match status" value="1"/>
</dbReference>
<name>A0A7K1U3N8_9BACT</name>
<dbReference type="AlphaFoldDB" id="A0A7K1U3N8"/>
<dbReference type="SUPFAM" id="SSF74650">
    <property type="entry name" value="Galactose mutarotase-like"/>
    <property type="match status" value="1"/>
</dbReference>
<evidence type="ECO:0000259" key="5">
    <source>
        <dbReference type="Pfam" id="PF17137"/>
    </source>
</evidence>
<dbReference type="InterPro" id="IPR017853">
    <property type="entry name" value="GH"/>
</dbReference>
<organism evidence="7 8">
    <name type="scientific">Chitinophaga tropicalis</name>
    <dbReference type="NCBI Taxonomy" id="2683588"/>
    <lineage>
        <taxon>Bacteria</taxon>
        <taxon>Pseudomonadati</taxon>
        <taxon>Bacteroidota</taxon>
        <taxon>Chitinophagia</taxon>
        <taxon>Chitinophagales</taxon>
        <taxon>Chitinophagaceae</taxon>
        <taxon>Chitinophaga</taxon>
    </lineage>
</organism>
<dbReference type="Pfam" id="PF21365">
    <property type="entry name" value="Glyco_hydro_31_3rd"/>
    <property type="match status" value="1"/>
</dbReference>
<keyword evidence="2" id="KW-0378">Hydrolase</keyword>
<dbReference type="InterPro" id="IPR025887">
    <property type="entry name" value="Glyco_hydro_31_N_dom"/>
</dbReference>
<reference evidence="7 8" key="1">
    <citation type="submission" date="2019-12" db="EMBL/GenBank/DDBJ databases">
        <title>Chitinophaga sp. strain ysch24 (GDMCC 1.1355), whole genome shotgun sequence.</title>
        <authorList>
            <person name="Zhang X."/>
        </authorList>
    </citation>
    <scope>NUCLEOTIDE SEQUENCE [LARGE SCALE GENOMIC DNA]</scope>
    <source>
        <strain evidence="8">ysch24</strain>
    </source>
</reference>
<dbReference type="InterPro" id="IPR048395">
    <property type="entry name" value="Glyco_hydro_31_C"/>
</dbReference>
<dbReference type="EMBL" id="WRXN01000004">
    <property type="protein sequence ID" value="MVT08973.1"/>
    <property type="molecule type" value="Genomic_DNA"/>
</dbReference>
<sequence length="769" mass="87430">MLRRLLMLIVLSGILPAVAKGQEFIRNGNVLQIGNTRLEFCTPGMFRVSYSTPLEEPWMVVRYNWEPVSLQVTEEKDQLLVKTTLLQLKMRKQPFGIDVYTTDGQLLSAAGREDSHLLQPDEHFFGFGERMDFLDQRGKKLRLEVGRGKGMPHITGAYNVLAANYSPVPFFMSTKGYGIFLHTSYASDWDMGHTNKHSYSFRATEGPQEYYFIYGPRFTGILEQYTSLTGRSPLMPFSAFGLHVGTYSGGTWGHEELTSTTYVLELARRFREQGIPIDILFLDSTWRLFGKKGGKGATSYEWRETFHQPRRMFDSLYAMHYSMVGLHIRPRLDNGNYLRLLDTANTLGYTYPEDNNPGEFINFFDSSAVNWWWDHAAMRVAGLGAKFFKTDEGSAFGGLANESSKTGPTGPEARRLHNIFPVAYAKAAYEKFAAHNHTRGMNHTREGYAGIQRYPFIFAGDWPSEWQYFEPVIKAGLNIGLSGVGYWAHCMGGFEHPADPELYIRWCQFGMLSPVAMLFGMDHPGYKEPWRYGKEALAIFKQYDELRYSLLPYLYSTAWEQYQKGTPLMRALVLEYQDDENVYNITDQYMLGNSIMVCPVTQKGASTRVVYLPDGNWTDYWTGKTYEGHQHLNVLTPLDKLPIFIKTGSIIPFQPVIQYTGQDQPDNIILAVYPGADNSFALYTDDGKSLEYQQGSYAVTHISIKGGSIQINKPEGSFQPRWKTFTLKVHSPEAPSAVKTDGSWRYDTQEKCIYVTGISATRAATIEIN</sequence>
<evidence type="ECO:0000256" key="1">
    <source>
        <dbReference type="ARBA" id="ARBA00007806"/>
    </source>
</evidence>
<dbReference type="PANTHER" id="PTHR43863:SF2">
    <property type="entry name" value="MALTASE-GLUCOAMYLASE"/>
    <property type="match status" value="1"/>
</dbReference>
<gene>
    <name evidence="7" type="ORF">GO493_11935</name>
</gene>
<dbReference type="CDD" id="cd14752">
    <property type="entry name" value="GH31_N"/>
    <property type="match status" value="1"/>
</dbReference>